<dbReference type="EMBL" id="MT141443">
    <property type="protein sequence ID" value="QJA61484.1"/>
    <property type="molecule type" value="Genomic_DNA"/>
</dbReference>
<gene>
    <name evidence="2" type="ORF">MM415A00651_0028</name>
    <name evidence="1" type="ORF">MM415B00931_0005</name>
</gene>
<sequence>MKNFFICLSIFTLGFSLSWVIKPPIIKKIKEETILYSLPKGVTTQDFCSSFYGEEHKKLEDNYKKIYDRKIADIEEYVNGYRDGYKNAK</sequence>
<organism evidence="2">
    <name type="scientific">viral metagenome</name>
    <dbReference type="NCBI Taxonomy" id="1070528"/>
    <lineage>
        <taxon>unclassified sequences</taxon>
        <taxon>metagenomes</taxon>
        <taxon>organismal metagenomes</taxon>
    </lineage>
</organism>
<name>A0A6M3KHC0_9ZZZZ</name>
<dbReference type="AlphaFoldDB" id="A0A6M3KHC0"/>
<accession>A0A6M3KHC0</accession>
<dbReference type="EMBL" id="MT142436">
    <property type="protein sequence ID" value="QJA80815.1"/>
    <property type="molecule type" value="Genomic_DNA"/>
</dbReference>
<evidence type="ECO:0000313" key="1">
    <source>
        <dbReference type="EMBL" id="QJA61484.1"/>
    </source>
</evidence>
<reference evidence="2" key="1">
    <citation type="submission" date="2020-03" db="EMBL/GenBank/DDBJ databases">
        <title>The deep terrestrial virosphere.</title>
        <authorList>
            <person name="Holmfeldt K."/>
            <person name="Nilsson E."/>
            <person name="Simone D."/>
            <person name="Lopez-Fernandez M."/>
            <person name="Wu X."/>
            <person name="de Brujin I."/>
            <person name="Lundin D."/>
            <person name="Andersson A."/>
            <person name="Bertilsson S."/>
            <person name="Dopson M."/>
        </authorList>
    </citation>
    <scope>NUCLEOTIDE SEQUENCE</scope>
    <source>
        <strain evidence="2">MM415A00651</strain>
        <strain evidence="1">MM415B00931</strain>
    </source>
</reference>
<evidence type="ECO:0000313" key="2">
    <source>
        <dbReference type="EMBL" id="QJA80815.1"/>
    </source>
</evidence>
<protein>
    <submittedName>
        <fullName evidence="2">Uncharacterized protein</fullName>
    </submittedName>
</protein>
<proteinExistence type="predicted"/>